<dbReference type="CDD" id="cd00146">
    <property type="entry name" value="PKD"/>
    <property type="match status" value="2"/>
</dbReference>
<evidence type="ECO:0000256" key="1">
    <source>
        <dbReference type="SAM" id="Phobius"/>
    </source>
</evidence>
<dbReference type="AlphaFoldDB" id="A0A1V4ANZ0"/>
<dbReference type="InterPro" id="IPR022409">
    <property type="entry name" value="PKD/Chitinase_dom"/>
</dbReference>
<evidence type="ECO:0000313" key="3">
    <source>
        <dbReference type="EMBL" id="OOP54832.1"/>
    </source>
</evidence>
<dbReference type="InterPro" id="IPR013783">
    <property type="entry name" value="Ig-like_fold"/>
</dbReference>
<proteinExistence type="predicted"/>
<dbReference type="Proteomes" id="UP000189681">
    <property type="component" value="Unassembled WGS sequence"/>
</dbReference>
<dbReference type="PROSITE" id="PS50093">
    <property type="entry name" value="PKD"/>
    <property type="match status" value="1"/>
</dbReference>
<dbReference type="InterPro" id="IPR035986">
    <property type="entry name" value="PKD_dom_sf"/>
</dbReference>
<name>A0A1V4ANZ0_9BACT</name>
<reference evidence="3 4" key="1">
    <citation type="journal article" date="2017" name="Water Res.">
        <title>Discovery and metagenomic analysis of an anammox bacterial enrichment related to Candidatus "Brocadia caroliniensis" in a full-scale glycerol-fed nitritation-denitritation separate centrate treatment process.</title>
        <authorList>
            <person name="Park H."/>
            <person name="Brotto A.C."/>
            <person name="van Loosdrecht M.C."/>
            <person name="Chandran K."/>
        </authorList>
    </citation>
    <scope>NUCLEOTIDE SEQUENCE [LARGE SCALE GENOMIC DNA]</scope>
    <source>
        <strain evidence="3">26THWARD</strain>
    </source>
</reference>
<dbReference type="Gene3D" id="2.60.40.10">
    <property type="entry name" value="Immunoglobulins"/>
    <property type="match status" value="1"/>
</dbReference>
<evidence type="ECO:0000313" key="4">
    <source>
        <dbReference type="Proteomes" id="UP000189681"/>
    </source>
</evidence>
<dbReference type="InterPro" id="IPR000601">
    <property type="entry name" value="PKD_dom"/>
</dbReference>
<dbReference type="Pfam" id="PF00801">
    <property type="entry name" value="PKD"/>
    <property type="match status" value="1"/>
</dbReference>
<protein>
    <recommendedName>
        <fullName evidence="2">PKD domain-containing protein</fullName>
    </recommendedName>
</protein>
<comment type="caution">
    <text evidence="3">The sequence shown here is derived from an EMBL/GenBank/DDBJ whole genome shotgun (WGS) entry which is preliminary data.</text>
</comment>
<dbReference type="STRING" id="1004156.AYP45_18385"/>
<evidence type="ECO:0000259" key="2">
    <source>
        <dbReference type="PROSITE" id="PS50093"/>
    </source>
</evidence>
<dbReference type="SMART" id="SM00089">
    <property type="entry name" value="PKD"/>
    <property type="match status" value="1"/>
</dbReference>
<dbReference type="EMBL" id="AYTS01000209">
    <property type="protein sequence ID" value="OOP54832.1"/>
    <property type="molecule type" value="Genomic_DNA"/>
</dbReference>
<gene>
    <name evidence="3" type="ORF">AYP45_18385</name>
</gene>
<sequence length="228" mass="25572">MRSDWLHEPETRHRYSNPGIYTARLTAKIGDELIRSNNVTITVVMASIRVTLEAEPTHTEPDQTVMFRANLKPPTEKAEYRFIFGDGGIRDWSPEAMAEHTYSAPGNYHAYVVSRIDQKAASESNPVIVRITSRSQGSKLWVGISAGLLVFLGGGGYAFLRMKRLGKADKHFKQTIQVRPHKDMGLQHIESDVSVQTGFEVRLKSVLDSGKQDIEPKGPLIIEEQEEP</sequence>
<feature type="domain" description="PKD" evidence="2">
    <location>
        <begin position="80"/>
        <end position="136"/>
    </location>
</feature>
<keyword evidence="1" id="KW-0472">Membrane</keyword>
<keyword evidence="1" id="KW-1133">Transmembrane helix</keyword>
<feature type="transmembrane region" description="Helical" evidence="1">
    <location>
        <begin position="140"/>
        <end position="160"/>
    </location>
</feature>
<organism evidence="3 4">
    <name type="scientific">Candidatus Brocadia carolinensis</name>
    <dbReference type="NCBI Taxonomy" id="1004156"/>
    <lineage>
        <taxon>Bacteria</taxon>
        <taxon>Pseudomonadati</taxon>
        <taxon>Planctomycetota</taxon>
        <taxon>Candidatus Brocadiia</taxon>
        <taxon>Candidatus Brocadiales</taxon>
        <taxon>Candidatus Brocadiaceae</taxon>
        <taxon>Candidatus Brocadia</taxon>
    </lineage>
</organism>
<accession>A0A1V4ANZ0</accession>
<dbReference type="SUPFAM" id="SSF49299">
    <property type="entry name" value="PKD domain"/>
    <property type="match status" value="1"/>
</dbReference>
<keyword evidence="1" id="KW-0812">Transmembrane</keyword>